<dbReference type="Proteomes" id="UP000827372">
    <property type="component" value="Segment"/>
</dbReference>
<sequence length="826" mass="91518">MTRYEPNIVRGGRATNIKGNLYYMSGRKHEAGGIDIGKNPRTGLEVEDGEVVQTDSNGLKVFSAQPILNGNSPAKLVMGGANPAKVFNAQERFKEVNGINDDGTKKKRMGGLSRNKDYGSSKKPYPNVNKKDFAGGGRSYPIPTRADAVDALRLAGLHGRSDVKAKVYKKYPDLKKKRMGGIREDYPTLAGEYYGRQEAKTIKALRDIRNNPQYQGRNLNLPTLSMNDAYSNLPITPSNRTAIERTNAKYNTPTTKSKTKRQSFNSAFAAARKQGLSEFTWNGKQYGTQLAGSTKPKSTQQTSTRSSITSNNLPEVTVTAPRVNSRLINQLESNRYVPSKSKPIQEHTVRVESNTVSPVKRRSPINDKPGRIGYIDNNGDVIYGKSGNNEVGDILSAGFNDIIEYGRGIFNRKKKVGGRVVAVNGNVKSGLVISPSSTGEREKAAVGKDYDFRIDTTKYKIGDTFEYKGKQYKVTGRNAAKPIGKGTDKDVEAAARRDAKGARTDFRDMLERPQYTPDKIESKPKTITTRSTRVEQPVQTTTTTKQTKVTAPRRGSGKSKSKPAAKPAEPTKPAPKFVDLNTMIQGINTRGAQTPTRIEPRTIEGASTNTGVPDVIESPRKRLALFDKLDTNDIIGLAGNIGGSIASAINTRKSLNNMEAPSEPMYEVPAAMKTHFNIRPQISEINENTRRSMDDITANTASSRVALQRKQRLRNTGQYAKNNLYGQKENIETQLINQDRLNRQRVGSRNTAAYNDWRNRTTQFRNAIREQKASSLNNMFSGINAGLQDMLSRIENRRNYNNTLSIYDATHPNTDKRLFRDKGVTI</sequence>
<dbReference type="RefSeq" id="YP_010359182.1">
    <property type="nucleotide sequence ID" value="NC_062770.1"/>
</dbReference>
<feature type="region of interest" description="Disordered" evidence="1">
    <location>
        <begin position="287"/>
        <end position="311"/>
    </location>
</feature>
<evidence type="ECO:0000313" key="2">
    <source>
        <dbReference type="EMBL" id="QWM89610.1"/>
    </source>
</evidence>
<feature type="compositionally biased region" description="Low complexity" evidence="1">
    <location>
        <begin position="538"/>
        <end position="554"/>
    </location>
</feature>
<evidence type="ECO:0000313" key="3">
    <source>
        <dbReference type="Proteomes" id="UP000827372"/>
    </source>
</evidence>
<feature type="compositionally biased region" description="Basic and acidic residues" evidence="1">
    <location>
        <begin position="486"/>
        <end position="511"/>
    </location>
</feature>
<accession>A0AAE7RVT1</accession>
<proteinExistence type="predicted"/>
<feature type="region of interest" description="Disordered" evidence="1">
    <location>
        <begin position="479"/>
        <end position="576"/>
    </location>
</feature>
<gene>
    <name evidence="2" type="primary">gp_16380</name>
</gene>
<feature type="region of interest" description="Disordered" evidence="1">
    <location>
        <begin position="98"/>
        <end position="136"/>
    </location>
</feature>
<evidence type="ECO:0000256" key="1">
    <source>
        <dbReference type="SAM" id="MobiDB-lite"/>
    </source>
</evidence>
<dbReference type="KEGG" id="vg:75691573"/>
<name>A0AAE7RVT1_9CAUD</name>
<feature type="compositionally biased region" description="Low complexity" evidence="1">
    <location>
        <begin position="293"/>
        <end position="310"/>
    </location>
</feature>
<reference evidence="2 3" key="1">
    <citation type="submission" date="2021-04" db="EMBL/GenBank/DDBJ databases">
        <authorList>
            <person name="Shkoporov A.N."/>
            <person name="Stockdale S.R."/>
            <person name="Guerin E."/>
            <person name="Ross R.P."/>
            <person name="Hill C."/>
        </authorList>
    </citation>
    <scope>NUCLEOTIDE SEQUENCE [LARGE SCALE GENOMIC DNA]</scope>
    <source>
        <strain evidence="3">cr91_1</strain>
    </source>
</reference>
<dbReference type="EMBL" id="MZ130480">
    <property type="protein sequence ID" value="QWM89610.1"/>
    <property type="molecule type" value="Genomic_DNA"/>
</dbReference>
<protein>
    <submittedName>
        <fullName evidence="2">Uncharacterized protein</fullName>
    </submittedName>
</protein>
<dbReference type="GeneID" id="75691573"/>
<organism evidence="2 3">
    <name type="scientific">uncultured phage cr91_1</name>
    <dbReference type="NCBI Taxonomy" id="2986403"/>
    <lineage>
        <taxon>Viruses</taxon>
        <taxon>Duplodnaviria</taxon>
        <taxon>Heunggongvirae</taxon>
        <taxon>Uroviricota</taxon>
        <taxon>Caudoviricetes</taxon>
        <taxon>Crassvirales</taxon>
        <taxon>Intestiviridae</taxon>
        <taxon>Crudevirinae</taxon>
        <taxon>Drivevirus</taxon>
        <taxon>Drivevirus gastrointestinalis</taxon>
    </lineage>
</organism>
<keyword evidence="3" id="KW-1185">Reference proteome</keyword>